<proteinExistence type="predicted"/>
<dbReference type="AlphaFoldDB" id="A0AA40BMS8"/>
<reference evidence="2" key="1">
    <citation type="submission" date="2023-06" db="EMBL/GenBank/DDBJ databases">
        <title>Genome-scale phylogeny and comparative genomics of the fungal order Sordariales.</title>
        <authorList>
            <consortium name="Lawrence Berkeley National Laboratory"/>
            <person name="Hensen N."/>
            <person name="Bonometti L."/>
            <person name="Westerberg I."/>
            <person name="Brannstrom I.O."/>
            <person name="Guillou S."/>
            <person name="Cros-Aarteil S."/>
            <person name="Calhoun S."/>
            <person name="Haridas S."/>
            <person name="Kuo A."/>
            <person name="Mondo S."/>
            <person name="Pangilinan J."/>
            <person name="Riley R."/>
            <person name="Labutti K."/>
            <person name="Andreopoulos B."/>
            <person name="Lipzen A."/>
            <person name="Chen C."/>
            <person name="Yanf M."/>
            <person name="Daum C."/>
            <person name="Ng V."/>
            <person name="Clum A."/>
            <person name="Steindorff A."/>
            <person name="Ohm R."/>
            <person name="Martin F."/>
            <person name="Silar P."/>
            <person name="Natvig D."/>
            <person name="Lalanne C."/>
            <person name="Gautier V."/>
            <person name="Ament-Velasquez S.L."/>
            <person name="Kruys A."/>
            <person name="Hutchinson M.I."/>
            <person name="Powell A.J."/>
            <person name="Barry K."/>
            <person name="Miller A.N."/>
            <person name="Grigoriev I.V."/>
            <person name="Debuchy R."/>
            <person name="Gladieux P."/>
            <person name="Thoren M.H."/>
            <person name="Johannesson H."/>
        </authorList>
    </citation>
    <scope>NUCLEOTIDE SEQUENCE</scope>
    <source>
        <strain evidence="2">CBS 540.89</strain>
    </source>
</reference>
<comment type="caution">
    <text evidence="2">The sequence shown here is derived from an EMBL/GenBank/DDBJ whole genome shotgun (WGS) entry which is preliminary data.</text>
</comment>
<evidence type="ECO:0000313" key="2">
    <source>
        <dbReference type="EMBL" id="KAK0737110.1"/>
    </source>
</evidence>
<keyword evidence="3" id="KW-1185">Reference proteome</keyword>
<organism evidence="2 3">
    <name type="scientific">Apiosordaria backusii</name>
    <dbReference type="NCBI Taxonomy" id="314023"/>
    <lineage>
        <taxon>Eukaryota</taxon>
        <taxon>Fungi</taxon>
        <taxon>Dikarya</taxon>
        <taxon>Ascomycota</taxon>
        <taxon>Pezizomycotina</taxon>
        <taxon>Sordariomycetes</taxon>
        <taxon>Sordariomycetidae</taxon>
        <taxon>Sordariales</taxon>
        <taxon>Lasiosphaeriaceae</taxon>
        <taxon>Apiosordaria</taxon>
    </lineage>
</organism>
<protein>
    <submittedName>
        <fullName evidence="2">Uncharacterized protein</fullName>
    </submittedName>
</protein>
<dbReference type="Proteomes" id="UP001172159">
    <property type="component" value="Unassembled WGS sequence"/>
</dbReference>
<feature type="region of interest" description="Disordered" evidence="1">
    <location>
        <begin position="1"/>
        <end position="27"/>
    </location>
</feature>
<evidence type="ECO:0000256" key="1">
    <source>
        <dbReference type="SAM" id="MobiDB-lite"/>
    </source>
</evidence>
<sequence length="250" mass="26871">MSSSLESGSDEERGNGPFGSGDSSSPDRVAVEARCDKVEGEISLRLIFLVPWVLYGRKEDVSRRFCKGHPASFPPPGWRQPSPLQHSCPGLAVVCTGNLAVVPESAGQGKRVSIVVGGQAVELELDGIRALMSSYTKVRRQLGGILRVASRFGWRAYDSASRDSRCVVQHELLLVVSVVCLLKSGAEVPNASTSRGCASCQLVSQMTRSKDNSIDSVGDSVEMRLTMFFSPPTEDGVIKKNPAVQSSNEE</sequence>
<dbReference type="EMBL" id="JAUKTV010000005">
    <property type="protein sequence ID" value="KAK0737110.1"/>
    <property type="molecule type" value="Genomic_DNA"/>
</dbReference>
<gene>
    <name evidence="2" type="ORF">B0T21DRAFT_438210</name>
</gene>
<name>A0AA40BMS8_9PEZI</name>
<accession>A0AA40BMS8</accession>
<evidence type="ECO:0000313" key="3">
    <source>
        <dbReference type="Proteomes" id="UP001172159"/>
    </source>
</evidence>